<dbReference type="Pfam" id="PF12768">
    <property type="entry name" value="Rax2"/>
    <property type="match status" value="1"/>
</dbReference>
<sequence length="1153" mass="128527">MGIINLRFQLHIQFFIFVILYLLCCVSPVLSFDVSFLGPFSGFNYLSQPIFSSNASYQLYKQYKNGSWNPLYFPLPSLNDHCFTTIPNTNKVYVPIFDRSETILTVHELFSNTSHELLSRDNSSISSRLHSIFCNNYSPFLYGLTNASNSSSNITELYRWNLTDDLPTAEYMYSFDGNVYSVSPTATNEISVQGDFTHSTPFMPTRDVQLAKFGFRSLDPLSEKSHSTSLMDMSCYSDTSLYIWDISNSNSVSLNAWTLYQTELYSVRILINKNASSSATSFHLTDPYNDSVLPLTYKTTSGFEKCTMNCPLNSSNEYQDFYFPEGWTSWQVNVHLFNEAPSSDLVAVRGIQFFQKDAIAYFEDSFNQHACHIPGYNSFSKHTGNWELSSKNASMPYWTSQPSTENVSAAFIPNIIYSLNASLELMIPGCRYDDTCSNRHDAVVKVYYTADTSPFETVISQRYLNDQYVKIYSGFLQGSSSSFRPYVEILPSENHSLVAHSLRCQENIWDNNTNGFSVISFSSSNNLMKPNSSLFTLEDLSSSSVNAVRSCSLGLCIGGDFNSKYGKNLLYINSSGVPMSFPGQGMDGSVTDILDYDGVTYVSGLFGSLNDKSQVLNNVAKFNSGAWQPLGFGTNGAVEHIRSTTLFKSGIPVTYVSFLGNFTAIYSIENYAIPVDGYALWDPSSQSWVKNTDLSTYFSGNIQSIGIKNDSCIALGKLKALADHSTNNAMYFSTSKAVNSFVPSYLQYIPPDLHLQSITDYFPNNSMVVVAALNKSVQSNPSSDIYVLNKTGTPSLKRIMESKEIISKITSVADELYISYGDNKDPYLENDHYCVYNTTANTFVNSSHLMKLRGKINSILPSYDTQHSFALFGGNISVIDNDCQGLCHLNIAQKSWQQLHFDYSHGIVNTMVYMDDDYRKVLVGGDFTFANGRREFLMTYDIESRNMLPFLKNNSITGPVQCAATLSSNKSLNTSSFLLYGYNNQSIDSYLIRLDGTGRKDISEGLLLGQSDIKSLNILNANIFPDIPVNGPVIVASGLVTLKDQTKVSSAYLVNNTWSPLLTAVDHNGNVGCVHDVVVQNSPSRAIRKGHPLESNKGVRSTRHIVIISLCLSMGVMFFIMSVASLYETVFSFLKPQSLAISDYANYIKLEDS</sequence>
<accession>S9Q5E6</accession>
<dbReference type="VEuPathDB" id="FungiDB:SOCG_04520"/>
<dbReference type="PANTHER" id="PTHR31778:SF2">
    <property type="entry name" value="BUD SITE SELECTION PROTEIN RAX2"/>
    <property type="match status" value="1"/>
</dbReference>
<evidence type="ECO:0000313" key="5">
    <source>
        <dbReference type="EMBL" id="EPX75277.1"/>
    </source>
</evidence>
<feature type="domain" description="Rax2-like second" evidence="3">
    <location>
        <begin position="228"/>
        <end position="324"/>
    </location>
</feature>
<feature type="domain" description="Rax2-like third" evidence="4">
    <location>
        <begin position="360"/>
        <end position="495"/>
    </location>
</feature>
<feature type="transmembrane region" description="Helical" evidence="1">
    <location>
        <begin position="1105"/>
        <end position="1127"/>
    </location>
</feature>
<dbReference type="Pfam" id="PF20842">
    <property type="entry name" value="Rax2_2"/>
    <property type="match status" value="1"/>
</dbReference>
<evidence type="ECO:0000256" key="1">
    <source>
        <dbReference type="SAM" id="Phobius"/>
    </source>
</evidence>
<dbReference type="GO" id="GO:0061572">
    <property type="term" value="P:actin filament bundle organization"/>
    <property type="evidence" value="ECO:0007669"/>
    <property type="project" value="EnsemblFungi"/>
</dbReference>
<dbReference type="Proteomes" id="UP000016088">
    <property type="component" value="Unassembled WGS sequence"/>
</dbReference>
<dbReference type="PANTHER" id="PTHR31778">
    <property type="entry name" value="BUD SITE SELECTION PROTEIN RAX2"/>
    <property type="match status" value="1"/>
</dbReference>
<evidence type="ECO:0000313" key="6">
    <source>
        <dbReference type="Proteomes" id="UP000016088"/>
    </source>
</evidence>
<dbReference type="SUPFAM" id="SSF50965">
    <property type="entry name" value="Galactose oxidase, central domain"/>
    <property type="match status" value="1"/>
</dbReference>
<keyword evidence="1" id="KW-0812">Transmembrane</keyword>
<organism evidence="5 6">
    <name type="scientific">Schizosaccharomyces octosporus (strain yFS286)</name>
    <name type="common">Fission yeast</name>
    <name type="synonym">Octosporomyces octosporus</name>
    <dbReference type="NCBI Taxonomy" id="483514"/>
    <lineage>
        <taxon>Eukaryota</taxon>
        <taxon>Fungi</taxon>
        <taxon>Dikarya</taxon>
        <taxon>Ascomycota</taxon>
        <taxon>Taphrinomycotina</taxon>
        <taxon>Schizosaccharomycetes</taxon>
        <taxon>Schizosaccharomycetales</taxon>
        <taxon>Schizosaccharomycetaceae</taxon>
        <taxon>Schizosaccharomyces</taxon>
    </lineage>
</organism>
<dbReference type="eggNOG" id="ENOG502QQZD">
    <property type="taxonomic scope" value="Eukaryota"/>
</dbReference>
<gene>
    <name evidence="5" type="ORF">SOCG_04520</name>
</gene>
<protein>
    <submittedName>
        <fullName evidence="5">Cell polarity factor Rax2</fullName>
    </submittedName>
</protein>
<dbReference type="InterPro" id="IPR024982">
    <property type="entry name" value="Rax2-like_C"/>
</dbReference>
<dbReference type="AlphaFoldDB" id="S9Q5E6"/>
<dbReference type="GeneID" id="25033482"/>
<dbReference type="Pfam" id="PF20843">
    <property type="entry name" value="Rax2_3"/>
    <property type="match status" value="1"/>
</dbReference>
<dbReference type="EMBL" id="KE503206">
    <property type="protein sequence ID" value="EPX75277.1"/>
    <property type="molecule type" value="Genomic_DNA"/>
</dbReference>
<reference evidence="5 6" key="1">
    <citation type="journal article" date="2011" name="Science">
        <title>Comparative functional genomics of the fission yeasts.</title>
        <authorList>
            <person name="Rhind N."/>
            <person name="Chen Z."/>
            <person name="Yassour M."/>
            <person name="Thompson D.A."/>
            <person name="Haas B.J."/>
            <person name="Habib N."/>
            <person name="Wapinski I."/>
            <person name="Roy S."/>
            <person name="Lin M.F."/>
            <person name="Heiman D.I."/>
            <person name="Young S.K."/>
            <person name="Furuya K."/>
            <person name="Guo Y."/>
            <person name="Pidoux A."/>
            <person name="Chen H.M."/>
            <person name="Robbertse B."/>
            <person name="Goldberg J.M."/>
            <person name="Aoki K."/>
            <person name="Bayne E.H."/>
            <person name="Berlin A.M."/>
            <person name="Desjardins C.A."/>
            <person name="Dobbs E."/>
            <person name="Dukaj L."/>
            <person name="Fan L."/>
            <person name="FitzGerald M.G."/>
            <person name="French C."/>
            <person name="Gujja S."/>
            <person name="Hansen K."/>
            <person name="Keifenheim D."/>
            <person name="Levin J.Z."/>
            <person name="Mosher R.A."/>
            <person name="Mueller C.A."/>
            <person name="Pfiffner J."/>
            <person name="Priest M."/>
            <person name="Russ C."/>
            <person name="Smialowska A."/>
            <person name="Swoboda P."/>
            <person name="Sykes S.M."/>
            <person name="Vaughn M."/>
            <person name="Vengrova S."/>
            <person name="Yoder R."/>
            <person name="Zeng Q."/>
            <person name="Allshire R."/>
            <person name="Baulcombe D."/>
            <person name="Birren B.W."/>
            <person name="Brown W."/>
            <person name="Ekwall K."/>
            <person name="Kellis M."/>
            <person name="Leatherwood J."/>
            <person name="Levin H."/>
            <person name="Margalit H."/>
            <person name="Martienssen R."/>
            <person name="Nieduszynski C.A."/>
            <person name="Spatafora J.W."/>
            <person name="Friedman N."/>
            <person name="Dalgaard J.Z."/>
            <person name="Baumann P."/>
            <person name="Niki H."/>
            <person name="Regev A."/>
            <person name="Nusbaum C."/>
        </authorList>
    </citation>
    <scope>NUCLEOTIDE SEQUENCE [LARGE SCALE GENOMIC DNA]</scope>
    <source>
        <strain evidence="6">yFS286</strain>
    </source>
</reference>
<dbReference type="OMA" id="NASMPYW"/>
<evidence type="ECO:0000259" key="3">
    <source>
        <dbReference type="Pfam" id="PF20842"/>
    </source>
</evidence>
<feature type="domain" description="Rax2-like C-terminal" evidence="2">
    <location>
        <begin position="835"/>
        <end position="1084"/>
    </location>
</feature>
<evidence type="ECO:0000259" key="2">
    <source>
        <dbReference type="Pfam" id="PF12768"/>
    </source>
</evidence>
<proteinExistence type="predicted"/>
<dbReference type="GO" id="GO:1902929">
    <property type="term" value="C:plasma membrane of growing cell tip"/>
    <property type="evidence" value="ECO:0007669"/>
    <property type="project" value="EnsemblFungi"/>
</dbReference>
<keyword evidence="6" id="KW-1185">Reference proteome</keyword>
<dbReference type="OrthoDB" id="2503993at2759"/>
<dbReference type="InterPro" id="IPR048266">
    <property type="entry name" value="Rax2-like_second"/>
</dbReference>
<dbReference type="InterPro" id="IPR011043">
    <property type="entry name" value="Gal_Oxase/kelch_b-propeller"/>
</dbReference>
<dbReference type="RefSeq" id="XP_013017720.1">
    <property type="nucleotide sequence ID" value="XM_013162266.1"/>
</dbReference>
<keyword evidence="1" id="KW-0472">Membrane</keyword>
<dbReference type="GO" id="GO:0061245">
    <property type="term" value="P:establishment or maintenance of bipolar cell polarity"/>
    <property type="evidence" value="ECO:0007669"/>
    <property type="project" value="EnsemblFungi"/>
</dbReference>
<keyword evidence="1" id="KW-1133">Transmembrane helix</keyword>
<evidence type="ECO:0000259" key="4">
    <source>
        <dbReference type="Pfam" id="PF20843"/>
    </source>
</evidence>
<name>S9Q5E6_SCHOY</name>
<dbReference type="HOGENOM" id="CLU_276484_0_0_1"/>
<dbReference type="InterPro" id="IPR048265">
    <property type="entry name" value="Rax2-like_third"/>
</dbReference>